<evidence type="ECO:0000313" key="3">
    <source>
        <dbReference type="Proteomes" id="UP000272942"/>
    </source>
</evidence>
<organism evidence="4">
    <name type="scientific">Echinostoma caproni</name>
    <dbReference type="NCBI Taxonomy" id="27848"/>
    <lineage>
        <taxon>Eukaryota</taxon>
        <taxon>Metazoa</taxon>
        <taxon>Spiralia</taxon>
        <taxon>Lophotrochozoa</taxon>
        <taxon>Platyhelminthes</taxon>
        <taxon>Trematoda</taxon>
        <taxon>Digenea</taxon>
        <taxon>Plagiorchiida</taxon>
        <taxon>Echinostomata</taxon>
        <taxon>Echinostomatoidea</taxon>
        <taxon>Echinostomatidae</taxon>
        <taxon>Echinostoma</taxon>
    </lineage>
</organism>
<evidence type="ECO:0000313" key="2">
    <source>
        <dbReference type="EMBL" id="VDP90024.1"/>
    </source>
</evidence>
<gene>
    <name evidence="2" type="ORF">ECPE_LOCUS12752</name>
</gene>
<dbReference type="EMBL" id="UZAN01053536">
    <property type="protein sequence ID" value="VDP90024.1"/>
    <property type="molecule type" value="Genomic_DNA"/>
</dbReference>
<dbReference type="WBParaSite" id="ECPE_0001278901-mRNA-1">
    <property type="protein sequence ID" value="ECPE_0001278901-mRNA-1"/>
    <property type="gene ID" value="ECPE_0001278901"/>
</dbReference>
<accession>A0A183B0L7</accession>
<feature type="region of interest" description="Disordered" evidence="1">
    <location>
        <begin position="62"/>
        <end position="94"/>
    </location>
</feature>
<dbReference type="Proteomes" id="UP000272942">
    <property type="component" value="Unassembled WGS sequence"/>
</dbReference>
<proteinExistence type="predicted"/>
<dbReference type="AlphaFoldDB" id="A0A183B0L7"/>
<reference evidence="2 3" key="2">
    <citation type="submission" date="2018-11" db="EMBL/GenBank/DDBJ databases">
        <authorList>
            <consortium name="Pathogen Informatics"/>
        </authorList>
    </citation>
    <scope>NUCLEOTIDE SEQUENCE [LARGE SCALE GENOMIC DNA]</scope>
    <source>
        <strain evidence="2 3">Egypt</strain>
    </source>
</reference>
<name>A0A183B0L7_9TREM</name>
<keyword evidence="3" id="KW-1185">Reference proteome</keyword>
<evidence type="ECO:0000256" key="1">
    <source>
        <dbReference type="SAM" id="MobiDB-lite"/>
    </source>
</evidence>
<protein>
    <submittedName>
        <fullName evidence="4">Chromosome 1 open reading frame 194</fullName>
    </submittedName>
</protein>
<evidence type="ECO:0000313" key="4">
    <source>
        <dbReference type="WBParaSite" id="ECPE_0001278901-mRNA-1"/>
    </source>
</evidence>
<sequence>MLTAFTEESVTRTNVYVQLKTVMQILQQFFLHSPSAKCDLEKIHQQVSQIICEHLKLPKPVTAPESSIKSRTREKLRARSKTRPMSRQKNESVLPRLQNKLKETELLWQIQMQKLTQLQTILALKIEEDIQEQWKCH</sequence>
<reference evidence="4" key="1">
    <citation type="submission" date="2016-06" db="UniProtKB">
        <authorList>
            <consortium name="WormBaseParasite"/>
        </authorList>
    </citation>
    <scope>IDENTIFICATION</scope>
</reference>